<dbReference type="Proteomes" id="UP000503820">
    <property type="component" value="Unassembled WGS sequence"/>
</dbReference>
<accession>A0A7J0BTW7</accession>
<evidence type="ECO:0000313" key="2">
    <source>
        <dbReference type="Proteomes" id="UP000503820"/>
    </source>
</evidence>
<name>A0A7J0BTW7_9BACT</name>
<evidence type="ECO:0000313" key="1">
    <source>
        <dbReference type="EMBL" id="GFM36631.1"/>
    </source>
</evidence>
<sequence length="169" mass="18417">MIPKELTAGGRIETTCSRCNDITGHVIVAMVDGVIVKVECQACGSVHKYREVRKPKLKSETSGVRRVRSGESREAAVSLARSEAAKKAAQTRANQRAQQEAEAVMVAWKSVIVSKGTRDARPYNMAEGYAVGDIVDHPVFGMGEVQSATRPDKMEVLFKQGVKVLRCTL</sequence>
<comment type="caution">
    <text evidence="1">The sequence shown here is derived from an EMBL/GenBank/DDBJ whole genome shotgun (WGS) entry which is preliminary data.</text>
</comment>
<protein>
    <submittedName>
        <fullName evidence="1">Uncharacterized protein</fullName>
    </submittedName>
</protein>
<organism evidence="1 2">
    <name type="scientific">Desulfovibrio psychrotolerans</name>
    <dbReference type="NCBI Taxonomy" id="415242"/>
    <lineage>
        <taxon>Bacteria</taxon>
        <taxon>Pseudomonadati</taxon>
        <taxon>Thermodesulfobacteriota</taxon>
        <taxon>Desulfovibrionia</taxon>
        <taxon>Desulfovibrionales</taxon>
        <taxon>Desulfovibrionaceae</taxon>
        <taxon>Desulfovibrio</taxon>
    </lineage>
</organism>
<dbReference type="AlphaFoldDB" id="A0A7J0BTW7"/>
<dbReference type="EMBL" id="BLVP01000007">
    <property type="protein sequence ID" value="GFM36631.1"/>
    <property type="molecule type" value="Genomic_DNA"/>
</dbReference>
<keyword evidence="2" id="KW-1185">Reference proteome</keyword>
<dbReference type="RefSeq" id="WP_174409299.1">
    <property type="nucleotide sequence ID" value="NZ_BLVP01000007.1"/>
</dbReference>
<proteinExistence type="predicted"/>
<gene>
    <name evidence="1" type="ORF">DSM19430T_13150</name>
</gene>
<reference evidence="1 2" key="1">
    <citation type="submission" date="2020-05" db="EMBL/GenBank/DDBJ databases">
        <title>Draft genome sequence of Desulfovibrio psychrotolerans JS1T.</title>
        <authorList>
            <person name="Ueno A."/>
            <person name="Tamazawa S."/>
            <person name="Tamamura S."/>
            <person name="Murakami T."/>
            <person name="Kiyama T."/>
            <person name="Inomata H."/>
            <person name="Amano Y."/>
            <person name="Miyakawa K."/>
            <person name="Tamaki H."/>
            <person name="Naganuma T."/>
            <person name="Kaneko K."/>
        </authorList>
    </citation>
    <scope>NUCLEOTIDE SEQUENCE [LARGE SCALE GENOMIC DNA]</scope>
    <source>
        <strain evidence="1 2">JS1</strain>
    </source>
</reference>